<dbReference type="STRING" id="291169.A9E74_02349"/>
<dbReference type="AlphaFoldDB" id="A0A1E3GPQ8"/>
<dbReference type="RefSeq" id="WP_069296742.1">
    <property type="nucleotide sequence ID" value="NZ_MCRI01000034.1"/>
</dbReference>
<evidence type="ECO:0000256" key="2">
    <source>
        <dbReference type="SAM" id="SignalP"/>
    </source>
</evidence>
<dbReference type="Pfam" id="PF04972">
    <property type="entry name" value="BON"/>
    <property type="match status" value="2"/>
</dbReference>
<gene>
    <name evidence="4" type="primary">osmY_3</name>
    <name evidence="4" type="ORF">A9E74_02349</name>
</gene>
<dbReference type="InterPro" id="IPR007055">
    <property type="entry name" value="BON_dom"/>
</dbReference>
<dbReference type="PANTHER" id="PTHR34606">
    <property type="entry name" value="BON DOMAIN-CONTAINING PROTEIN"/>
    <property type="match status" value="1"/>
</dbReference>
<feature type="domain" description="BON" evidence="3">
    <location>
        <begin position="46"/>
        <end position="115"/>
    </location>
</feature>
<evidence type="ECO:0000313" key="5">
    <source>
        <dbReference type="Proteomes" id="UP000094379"/>
    </source>
</evidence>
<accession>A0A1E3GPQ8</accession>
<sequence length="191" mass="20969">MYQIRLVFMLLIPIMLLQACAAVVVGGAATTAAVAYDRRTAGAVLDDQSIEAKAKYAIFQDKDIHSQSNINVTSYNGFVLLSGETPNEALKQKAENLVRDIPKVRKVFNELAISGPSALTSRSSDSWITTKVKAKMTKDENVDPLFIKVVTERGTVYLMGKVTRPEADKAVAVTRSTKGVLRVVKIFEYID</sequence>
<dbReference type="Proteomes" id="UP000094379">
    <property type="component" value="Unassembled WGS sequence"/>
</dbReference>
<protein>
    <submittedName>
        <fullName evidence="4">Osmotically-inducible protein Y</fullName>
    </submittedName>
</protein>
<dbReference type="PATRIC" id="fig|291169.3.peg.2366"/>
<keyword evidence="1 2" id="KW-0732">Signal</keyword>
<dbReference type="SMART" id="SM00749">
    <property type="entry name" value="BON"/>
    <property type="match status" value="2"/>
</dbReference>
<comment type="caution">
    <text evidence="4">The sequence shown here is derived from an EMBL/GenBank/DDBJ whole genome shotgun (WGS) entry which is preliminary data.</text>
</comment>
<dbReference type="PANTHER" id="PTHR34606:SF4">
    <property type="entry name" value="OUTER MEMBRANE LIPOPROTEIN DOLP"/>
    <property type="match status" value="1"/>
</dbReference>
<evidence type="ECO:0000313" key="4">
    <source>
        <dbReference type="EMBL" id="ODN65925.1"/>
    </source>
</evidence>
<reference evidence="4 5" key="1">
    <citation type="submission" date="2016-07" db="EMBL/GenBank/DDBJ databases">
        <title>Draft Genome Sequence of Methylophaga muralis Bur 1.</title>
        <authorList>
            <person name="Vasilenko O.V."/>
            <person name="Doronina N.V."/>
            <person name="Shmareva M.N."/>
            <person name="Tarlachkov S.V."/>
            <person name="Mustakhimov I."/>
            <person name="Trotsenko Y.A."/>
        </authorList>
    </citation>
    <scope>NUCLEOTIDE SEQUENCE [LARGE SCALE GENOMIC DNA]</scope>
    <source>
        <strain evidence="4 5">Bur 1</strain>
    </source>
</reference>
<evidence type="ECO:0000256" key="1">
    <source>
        <dbReference type="ARBA" id="ARBA00022729"/>
    </source>
</evidence>
<proteinExistence type="predicted"/>
<dbReference type="InterPro" id="IPR014004">
    <property type="entry name" value="Transpt-assoc_nodulatn_dom_bac"/>
</dbReference>
<dbReference type="PROSITE" id="PS51257">
    <property type="entry name" value="PROKAR_LIPOPROTEIN"/>
    <property type="match status" value="1"/>
</dbReference>
<evidence type="ECO:0000259" key="3">
    <source>
        <dbReference type="PROSITE" id="PS50914"/>
    </source>
</evidence>
<feature type="domain" description="BON" evidence="3">
    <location>
        <begin position="124"/>
        <end position="191"/>
    </location>
</feature>
<dbReference type="InterPro" id="IPR051686">
    <property type="entry name" value="Lipoprotein_DolP"/>
</dbReference>
<name>A0A1E3GPQ8_9GAMM</name>
<feature type="chain" id="PRO_5009128537" evidence="2">
    <location>
        <begin position="22"/>
        <end position="191"/>
    </location>
</feature>
<dbReference type="Gene3D" id="3.30.1340.30">
    <property type="match status" value="1"/>
</dbReference>
<dbReference type="PROSITE" id="PS50914">
    <property type="entry name" value="BON"/>
    <property type="match status" value="2"/>
</dbReference>
<keyword evidence="5" id="KW-1185">Reference proteome</keyword>
<organism evidence="4 5">
    <name type="scientific">Methylophaga muralis</name>
    <dbReference type="NCBI Taxonomy" id="291169"/>
    <lineage>
        <taxon>Bacteria</taxon>
        <taxon>Pseudomonadati</taxon>
        <taxon>Pseudomonadota</taxon>
        <taxon>Gammaproteobacteria</taxon>
        <taxon>Thiotrichales</taxon>
        <taxon>Piscirickettsiaceae</taxon>
        <taxon>Methylophaga</taxon>
    </lineage>
</organism>
<dbReference type="EMBL" id="MCRI01000034">
    <property type="protein sequence ID" value="ODN65925.1"/>
    <property type="molecule type" value="Genomic_DNA"/>
</dbReference>
<feature type="signal peptide" evidence="2">
    <location>
        <begin position="1"/>
        <end position="21"/>
    </location>
</feature>